<dbReference type="InterPro" id="IPR011009">
    <property type="entry name" value="Kinase-like_dom_sf"/>
</dbReference>
<feature type="domain" description="Protein kinase" evidence="2">
    <location>
        <begin position="274"/>
        <end position="586"/>
    </location>
</feature>
<dbReference type="Gene3D" id="1.10.510.10">
    <property type="entry name" value="Transferase(Phosphotransferase) domain 1"/>
    <property type="match status" value="1"/>
</dbReference>
<feature type="compositionally biased region" description="Polar residues" evidence="1">
    <location>
        <begin position="801"/>
        <end position="813"/>
    </location>
</feature>
<protein>
    <submittedName>
        <fullName evidence="3">HET-s/LopB domain protein</fullName>
    </submittedName>
</protein>
<reference evidence="3 4" key="1">
    <citation type="submission" date="2018-02" db="EMBL/GenBank/DDBJ databases">
        <title>The genomes of Aspergillus section Nigri reveals drivers in fungal speciation.</title>
        <authorList>
            <consortium name="DOE Joint Genome Institute"/>
            <person name="Vesth T.C."/>
            <person name="Nybo J."/>
            <person name="Theobald S."/>
            <person name="Brandl J."/>
            <person name="Frisvad J.C."/>
            <person name="Nielsen K.F."/>
            <person name="Lyhne E.K."/>
            <person name="Kogle M.E."/>
            <person name="Kuo A."/>
            <person name="Riley R."/>
            <person name="Clum A."/>
            <person name="Nolan M."/>
            <person name="Lipzen A."/>
            <person name="Salamov A."/>
            <person name="Henrissat B."/>
            <person name="Wiebenga A."/>
            <person name="De vries R.P."/>
            <person name="Grigoriev I.V."/>
            <person name="Mortensen U.H."/>
            <person name="Andersen M.R."/>
            <person name="Baker S.E."/>
        </authorList>
    </citation>
    <scope>NUCLEOTIDE SEQUENCE [LARGE SCALE GENOMIC DNA]</scope>
    <source>
        <strain evidence="3 4">CBS 115571</strain>
    </source>
</reference>
<dbReference type="STRING" id="1450538.A0A2V5HM16"/>
<feature type="region of interest" description="Disordered" evidence="1">
    <location>
        <begin position="1190"/>
        <end position="1300"/>
    </location>
</feature>
<dbReference type="GO" id="GO:0004672">
    <property type="term" value="F:protein kinase activity"/>
    <property type="evidence" value="ECO:0007669"/>
    <property type="project" value="InterPro"/>
</dbReference>
<gene>
    <name evidence="3" type="ORF">BO99DRAFT_470623</name>
</gene>
<feature type="compositionally biased region" description="Basic residues" evidence="1">
    <location>
        <begin position="1207"/>
        <end position="1216"/>
    </location>
</feature>
<dbReference type="InterPro" id="IPR000719">
    <property type="entry name" value="Prot_kinase_dom"/>
</dbReference>
<evidence type="ECO:0000259" key="2">
    <source>
        <dbReference type="PROSITE" id="PS50011"/>
    </source>
</evidence>
<sequence length="1300" mass="144837">MSVLRHHGGAYLQRRLTKMYTDTKTSCESVTTASNAVDDPELINLHRDFKTQRDRLLAWGLDWSDASAAQPNDIDESLTQAGYSDVVASVMSSIQELLNEAERLQHGDVAFDIPPKGGTKADAPKSSLSNLPVKSHWTSEEISRSKTLLADLTGCIDTLYDLSRSRRDMNANMAAGGQAAAKGRSRPAALTDYSLLDTKAYHGASFDSKQAYLSPQEPFDYSPSSTLQGKKFDKLPLGKAFSSVNNYVIDRTKLQLAGASHDNNPPPYEQVAATTNSRAVGRMPTSASPFLQGTRDSSVTILVEYTPMMLEASGPGTSPEKKRLDHVHQSLEQLVQNARVSHLGLMRFLGYYVDMPNSRYAFIYQMPVDYFPFLQNPTDLLNGLKPRTLVSMFQAGDDYQVPNLETRFRLAYDLLMAVLQLRSQNLVHGNINSSNVLIFPGLTTSNSNEVGLTENLRRPYLTSFSHFSRNGPASEPLSSSMYRHPDDKRSIHDDAAWAYDLYSLGLVLLEIGLWNPISRIWKMKYNNSIFKQRIESVYLQKLAPKCGSAYLHVVQLCLDAPNFHLSTQPFDDFELRVPQTFHYPVLDLSAPDSIFSFSMNFLYTMCKIMWSCCRVDMFSAPDAEELDDYLPLALVPGLGPAAAEAPMREHHSTPDNLAAYETSFVPLPTSEIRPMREQSTTDDRRVRKRTFKKLSNVEIPQDHLNSWNFHMMPRLRKLLQKILKESTESCSVTLMMTGESVDNARTTICVTCASTKKVRAALKKYFVLDSDDWDLIVLRGDVQRSKVPRKKRRKPARTGPDTPNSPAYAQQDPNPCYQERPLCGASIGAFMNEEHLPPVTYGGAIMVDGMPYGMTVHHMLESPSDQEEDDDEHDDSGPLRSAGNWPREGTTQQSTQFMYSWRDDGRSDVASDLELEVSEDEDDDDQSVTNSLDENYDDFDLSEGYSTDEDDPNADDPYDDEDAASVGDTSGVEPGDEPLLFVTQPAIDDVDENFFPSLEDRDDEHLASHSFGFVHASSGVRRWTRKGLRHEIDWALIKINDDRIDVRNVVFDRTARQHPYQQRHGAPGQLETIHLNNIARLEDLGGLKVHCCGRTSGLQTGQISKAMTLVKLHGRQTFSISFCVDGNFGVPGDSGAWVFEKHTGRVCGHVLAWSEKSHTAYIAPMEILLEDIARTLNATHISLPGNNRDGALSYALPQQPIPAPDHYHHHPQHPHPHQLAPNARYNAPLPLPDQLPVDFGHLRLDDRHQGHHPPGRGSGSGSGSVNPGRGLREAAAANPYGGMGAAPILSPPRSLERQLA</sequence>
<feature type="region of interest" description="Disordered" evidence="1">
    <location>
        <begin position="916"/>
        <end position="978"/>
    </location>
</feature>
<dbReference type="OMA" id="VHEDFFP"/>
<dbReference type="SUPFAM" id="SSF56112">
    <property type="entry name" value="Protein kinase-like (PK-like)"/>
    <property type="match status" value="1"/>
</dbReference>
<dbReference type="PANTHER" id="PTHR37542:SF2">
    <property type="entry name" value="PROTEIN KINASE DOMAIN-CONTAINING PROTEIN"/>
    <property type="match status" value="1"/>
</dbReference>
<evidence type="ECO:0000313" key="4">
    <source>
        <dbReference type="Proteomes" id="UP000249829"/>
    </source>
</evidence>
<accession>A0A2V5HM16</accession>
<feature type="compositionally biased region" description="Acidic residues" evidence="1">
    <location>
        <begin position="864"/>
        <end position="874"/>
    </location>
</feature>
<feature type="region of interest" description="Disordered" evidence="1">
    <location>
        <begin position="861"/>
        <end position="893"/>
    </location>
</feature>
<organism evidence="3 4">
    <name type="scientific">Aspergillus violaceofuscus (strain CBS 115571)</name>
    <dbReference type="NCBI Taxonomy" id="1450538"/>
    <lineage>
        <taxon>Eukaryota</taxon>
        <taxon>Fungi</taxon>
        <taxon>Dikarya</taxon>
        <taxon>Ascomycota</taxon>
        <taxon>Pezizomycotina</taxon>
        <taxon>Eurotiomycetes</taxon>
        <taxon>Eurotiomycetidae</taxon>
        <taxon>Eurotiales</taxon>
        <taxon>Aspergillaceae</taxon>
        <taxon>Aspergillus</taxon>
    </lineage>
</organism>
<feature type="compositionally biased region" description="Basic residues" evidence="1">
    <location>
        <begin position="786"/>
        <end position="796"/>
    </location>
</feature>
<evidence type="ECO:0000256" key="1">
    <source>
        <dbReference type="SAM" id="MobiDB-lite"/>
    </source>
</evidence>
<dbReference type="PROSITE" id="PS50011">
    <property type="entry name" value="PROTEIN_KINASE_DOM"/>
    <property type="match status" value="1"/>
</dbReference>
<feature type="compositionally biased region" description="Acidic residues" evidence="1">
    <location>
        <begin position="916"/>
        <end position="926"/>
    </location>
</feature>
<dbReference type="Proteomes" id="UP000249829">
    <property type="component" value="Unassembled WGS sequence"/>
</dbReference>
<dbReference type="EMBL" id="KZ825105">
    <property type="protein sequence ID" value="PYI23612.1"/>
    <property type="molecule type" value="Genomic_DNA"/>
</dbReference>
<feature type="region of interest" description="Disordered" evidence="1">
    <location>
        <begin position="785"/>
        <end position="816"/>
    </location>
</feature>
<name>A0A2V5HM16_ASPV1</name>
<dbReference type="PANTHER" id="PTHR37542">
    <property type="entry name" value="HELO DOMAIN-CONTAINING PROTEIN-RELATED"/>
    <property type="match status" value="1"/>
</dbReference>
<evidence type="ECO:0000313" key="3">
    <source>
        <dbReference type="EMBL" id="PYI23612.1"/>
    </source>
</evidence>
<feature type="compositionally biased region" description="Acidic residues" evidence="1">
    <location>
        <begin position="934"/>
        <end position="963"/>
    </location>
</feature>
<dbReference type="GO" id="GO:0005524">
    <property type="term" value="F:ATP binding"/>
    <property type="evidence" value="ECO:0007669"/>
    <property type="project" value="InterPro"/>
</dbReference>
<proteinExistence type="predicted"/>
<keyword evidence="4" id="KW-1185">Reference proteome</keyword>